<organism evidence="1 2">
    <name type="scientific">Craterilacuibacter sinensis</name>
    <dbReference type="NCBI Taxonomy" id="2686017"/>
    <lineage>
        <taxon>Bacteria</taxon>
        <taxon>Pseudomonadati</taxon>
        <taxon>Pseudomonadota</taxon>
        <taxon>Betaproteobacteria</taxon>
        <taxon>Neisseriales</taxon>
        <taxon>Neisseriaceae</taxon>
        <taxon>Craterilacuibacter</taxon>
    </lineage>
</organism>
<keyword evidence="2" id="KW-1185">Reference proteome</keyword>
<proteinExistence type="predicted"/>
<dbReference type="InterPro" id="IPR029024">
    <property type="entry name" value="TerB-like"/>
</dbReference>
<dbReference type="RefSeq" id="WP_160797658.1">
    <property type="nucleotide sequence ID" value="NZ_WSSB01000012.1"/>
</dbReference>
<dbReference type="Gene3D" id="1.10.3680.10">
    <property type="entry name" value="TerB-like"/>
    <property type="match status" value="1"/>
</dbReference>
<name>A0A845BNI1_9NEIS</name>
<sequence length="142" mass="15839">MRSYPNNSPQSAARIIILAMLADGHLSQAELDVLEKMDAYPRLGLSRTELHTLLHTFCEDMLPSLSWADARSFSPQALNCYLAEVDDANLRLTVLQLCAQVIEADRHIADAECELLASVLERWGVPCRSGYTGRQQGGWLHD</sequence>
<dbReference type="SUPFAM" id="SSF158682">
    <property type="entry name" value="TerB-like"/>
    <property type="match status" value="1"/>
</dbReference>
<comment type="caution">
    <text evidence="1">The sequence shown here is derived from an EMBL/GenBank/DDBJ whole genome shotgun (WGS) entry which is preliminary data.</text>
</comment>
<dbReference type="Proteomes" id="UP000467214">
    <property type="component" value="Unassembled WGS sequence"/>
</dbReference>
<reference evidence="1 2" key="1">
    <citation type="submission" date="2019-12" db="EMBL/GenBank/DDBJ databases">
        <title>Neisseriaceae gen. nov. sp. Genome sequencing and assembly.</title>
        <authorList>
            <person name="Liu Z."/>
            <person name="Li A."/>
        </authorList>
    </citation>
    <scope>NUCLEOTIDE SEQUENCE [LARGE SCALE GENOMIC DNA]</scope>
    <source>
        <strain evidence="1 2">B2N2-7</strain>
    </source>
</reference>
<gene>
    <name evidence="1" type="ORF">GQF02_12725</name>
</gene>
<protein>
    <submittedName>
        <fullName evidence="1">TerB family tellurite resistance protein</fullName>
    </submittedName>
</protein>
<dbReference type="AlphaFoldDB" id="A0A845BNI1"/>
<evidence type="ECO:0000313" key="1">
    <source>
        <dbReference type="EMBL" id="MXR37839.1"/>
    </source>
</evidence>
<evidence type="ECO:0000313" key="2">
    <source>
        <dbReference type="Proteomes" id="UP000467214"/>
    </source>
</evidence>
<accession>A0A845BNI1</accession>
<dbReference type="EMBL" id="WSSB01000012">
    <property type="protein sequence ID" value="MXR37839.1"/>
    <property type="molecule type" value="Genomic_DNA"/>
</dbReference>